<feature type="transmembrane region" description="Helical" evidence="2">
    <location>
        <begin position="85"/>
        <end position="104"/>
    </location>
</feature>
<feature type="compositionally biased region" description="Polar residues" evidence="1">
    <location>
        <begin position="325"/>
        <end position="340"/>
    </location>
</feature>
<keyword evidence="2" id="KW-1133">Transmembrane helix</keyword>
<feature type="transmembrane region" description="Helical" evidence="2">
    <location>
        <begin position="159"/>
        <end position="179"/>
    </location>
</feature>
<keyword evidence="2" id="KW-0812">Transmembrane</keyword>
<feature type="transmembrane region" description="Helical" evidence="2">
    <location>
        <begin position="225"/>
        <end position="244"/>
    </location>
</feature>
<dbReference type="OrthoDB" id="10450996at2759"/>
<proteinExistence type="predicted"/>
<reference evidence="3 4" key="1">
    <citation type="submission" date="2018-11" db="EMBL/GenBank/DDBJ databases">
        <authorList>
            <consortium name="Pathogen Informatics"/>
        </authorList>
    </citation>
    <scope>NUCLEOTIDE SEQUENCE [LARGE SCALE GENOMIC DNA]</scope>
</reference>
<keyword evidence="4" id="KW-1185">Reference proteome</keyword>
<sequence>MRHQSSCGGPCSVRVRSEGTQTVPHIWDFDVGQRFSCSVIGVALYDAFMCAVVLPCDLILAHPNFNRKEHFFLLNFHIFFTPSRGTIMAILLALNTSLLYVRICHPLQAKTLKANICKVVLFLLLLSAFCSMGTFFAYTHLYVSSVSKTPAAYRLLKCLFFAIFVVSSLAAIIMHILIFRELLKVHVLPRPNSWEARPSGVFVGLWRTRSVPLSSARRTAILRTIRSLFGISFLCVLDMTFYLLNLPLFLVLFGLLNMHFYVLALASCVHMLNPLVHISLSWKVHEAAVMRTRRILSTRLSSMLLSSMDSSPPNSIKHEDRKQSNEPQTAAGESSSPPEV</sequence>
<evidence type="ECO:0000256" key="2">
    <source>
        <dbReference type="SAM" id="Phobius"/>
    </source>
</evidence>
<dbReference type="Proteomes" id="UP000281553">
    <property type="component" value="Unassembled WGS sequence"/>
</dbReference>
<evidence type="ECO:0000313" key="4">
    <source>
        <dbReference type="Proteomes" id="UP000281553"/>
    </source>
</evidence>
<feature type="transmembrane region" description="Helical" evidence="2">
    <location>
        <begin position="116"/>
        <end position="139"/>
    </location>
</feature>
<accession>A0A3P7NQ48</accession>
<feature type="transmembrane region" description="Helical" evidence="2">
    <location>
        <begin position="250"/>
        <end position="272"/>
    </location>
</feature>
<feature type="region of interest" description="Disordered" evidence="1">
    <location>
        <begin position="306"/>
        <end position="340"/>
    </location>
</feature>
<gene>
    <name evidence="3" type="ORF">DILT_LOCUS6423</name>
</gene>
<dbReference type="SUPFAM" id="SSF81321">
    <property type="entry name" value="Family A G protein-coupled receptor-like"/>
    <property type="match status" value="1"/>
</dbReference>
<dbReference type="EMBL" id="UYRU01049482">
    <property type="protein sequence ID" value="VDN10592.1"/>
    <property type="molecule type" value="Genomic_DNA"/>
</dbReference>
<keyword evidence="2" id="KW-0472">Membrane</keyword>
<name>A0A3P7NQ48_DIBLA</name>
<evidence type="ECO:0000256" key="1">
    <source>
        <dbReference type="SAM" id="MobiDB-lite"/>
    </source>
</evidence>
<evidence type="ECO:0008006" key="5">
    <source>
        <dbReference type="Google" id="ProtNLM"/>
    </source>
</evidence>
<protein>
    <recommendedName>
        <fullName evidence="5">G-protein coupled receptors family 1 profile domain-containing protein</fullName>
    </recommendedName>
</protein>
<dbReference type="AlphaFoldDB" id="A0A3P7NQ48"/>
<evidence type="ECO:0000313" key="3">
    <source>
        <dbReference type="EMBL" id="VDN10592.1"/>
    </source>
</evidence>
<organism evidence="3 4">
    <name type="scientific">Dibothriocephalus latus</name>
    <name type="common">Fish tapeworm</name>
    <name type="synonym">Diphyllobothrium latum</name>
    <dbReference type="NCBI Taxonomy" id="60516"/>
    <lineage>
        <taxon>Eukaryota</taxon>
        <taxon>Metazoa</taxon>
        <taxon>Spiralia</taxon>
        <taxon>Lophotrochozoa</taxon>
        <taxon>Platyhelminthes</taxon>
        <taxon>Cestoda</taxon>
        <taxon>Eucestoda</taxon>
        <taxon>Diphyllobothriidea</taxon>
        <taxon>Diphyllobothriidae</taxon>
        <taxon>Dibothriocephalus</taxon>
    </lineage>
</organism>
<feature type="transmembrane region" description="Helical" evidence="2">
    <location>
        <begin position="43"/>
        <end position="65"/>
    </location>
</feature>
<dbReference type="Gene3D" id="1.20.1070.10">
    <property type="entry name" value="Rhodopsin 7-helix transmembrane proteins"/>
    <property type="match status" value="1"/>
</dbReference>